<evidence type="ECO:0000256" key="1">
    <source>
        <dbReference type="SAM" id="MobiDB-lite"/>
    </source>
</evidence>
<dbReference type="RefSeq" id="WP_146363909.1">
    <property type="nucleotide sequence ID" value="NZ_CP042261.1"/>
</dbReference>
<reference evidence="2 3" key="1">
    <citation type="submission" date="2019-07" db="EMBL/GenBank/DDBJ databases">
        <title>Litoreibacter alkalisoli sp. nov., isolated from saline-alkaline soil.</title>
        <authorList>
            <person name="Wang S."/>
            <person name="Xu L."/>
            <person name="Xing Y.-T."/>
            <person name="Sun J.-Q."/>
        </authorList>
    </citation>
    <scope>NUCLEOTIDE SEQUENCE [LARGE SCALE GENOMIC DNA]</scope>
    <source>
        <strain evidence="2 3">LN3S51</strain>
    </source>
</reference>
<proteinExistence type="predicted"/>
<protein>
    <submittedName>
        <fullName evidence="2">Uncharacterized protein</fullName>
    </submittedName>
</protein>
<evidence type="ECO:0000313" key="3">
    <source>
        <dbReference type="Proteomes" id="UP000318483"/>
    </source>
</evidence>
<keyword evidence="3" id="KW-1185">Reference proteome</keyword>
<feature type="region of interest" description="Disordered" evidence="1">
    <location>
        <begin position="46"/>
        <end position="74"/>
    </location>
</feature>
<dbReference type="OrthoDB" id="7873078at2"/>
<accession>A0A5B8IRN1</accession>
<dbReference type="PROSITE" id="PS51257">
    <property type="entry name" value="PROKAR_LIPOPROTEIN"/>
    <property type="match status" value="1"/>
</dbReference>
<dbReference type="Proteomes" id="UP000318483">
    <property type="component" value="Chromosome"/>
</dbReference>
<dbReference type="EMBL" id="CP042261">
    <property type="protein sequence ID" value="QDY68862.1"/>
    <property type="molecule type" value="Genomic_DNA"/>
</dbReference>
<name>A0A5B8IRN1_9RHOB</name>
<dbReference type="AlphaFoldDB" id="A0A5B8IRN1"/>
<evidence type="ECO:0000313" key="2">
    <source>
        <dbReference type="EMBL" id="QDY68862.1"/>
    </source>
</evidence>
<dbReference type="KEGG" id="lit:FPZ52_03930"/>
<gene>
    <name evidence="2" type="ORF">FPZ52_03930</name>
</gene>
<organism evidence="2 3">
    <name type="scientific">Qingshengfaniella alkalisoli</name>
    <dbReference type="NCBI Taxonomy" id="2599296"/>
    <lineage>
        <taxon>Bacteria</taxon>
        <taxon>Pseudomonadati</taxon>
        <taxon>Pseudomonadota</taxon>
        <taxon>Alphaproteobacteria</taxon>
        <taxon>Rhodobacterales</taxon>
        <taxon>Paracoccaceae</taxon>
        <taxon>Qingshengfaniella</taxon>
    </lineage>
</organism>
<sequence>MQDITTRIAILGATCAILSLTGCAPQGFPENPLLTVDESLAYPRIEPLEALPQPPELPSDPSDPDPDLQARGDALRTRADAIRRQSN</sequence>